<dbReference type="InterPro" id="IPR014721">
    <property type="entry name" value="Ribsml_uS5_D2-typ_fold_subgr"/>
</dbReference>
<dbReference type="NCBIfam" id="TIGR00231">
    <property type="entry name" value="small_GTP"/>
    <property type="match status" value="1"/>
</dbReference>
<feature type="domain" description="Tr-type G" evidence="6">
    <location>
        <begin position="1"/>
        <end position="248"/>
    </location>
</feature>
<keyword evidence="4" id="KW-0342">GTP-binding</keyword>
<dbReference type="InterPro" id="IPR000640">
    <property type="entry name" value="EFG_V-like"/>
</dbReference>
<dbReference type="Gene3D" id="3.30.70.240">
    <property type="match status" value="1"/>
</dbReference>
<evidence type="ECO:0000256" key="3">
    <source>
        <dbReference type="ARBA" id="ARBA00022917"/>
    </source>
</evidence>
<sequence length="650" mass="73352">MNKINIGIVAHVDAGKTTVTENLLYLGGVIKKAGRVDNGNTVTDSMELERKRGITIKSSVISFNWKNVKINILDTPGHADFVAEVERSLSVLDGAVLVVSAVEGVQAHTLMLFKVLKKLKLPTVIFINKLDRSGANYKRVIEEMKKVLSPNIIGVQNAHKQGTHELEVERPYSYNSMGEIIESLCDIDDKFLEAYINDEKIERAYVKQRIQFKARDAKLYPVLIGSALKEIGMQDLMEAVVKYLPYSKGNEESMLSGVVFKIDNSKMNNKKTYVRLFNGKINVRDKLSIFGKENDEKVKRIDALLNGRNLESETLRAGDIGILYGIKGAKIGDIVGLRDKKIKAINLAEPVLKAKIIPLNEHENIRLYEAILMLAEEDPLLKYEASEDQKDIYLNFFGEVQMEVVKAILESKYNIKVKFEKALTIYKETPQKAGTAVTHIFTAENPFYAGIGIKVEPIKRGEGIKYVSDVTTGYLPKTFQNGIEDGVYEALTQGLYGWELTDIKVTLIHGAFDSVMSTPAEFRNLAPMVLMEAVNNAKTQLLEPLYEFELKINEEVCGRAISDLTRLRAKFDNPIQLNKDILLQGLIPVNTSRDYNLEVASYTGGKGMFVTKFYGFHEIQFKLGETREKHKIDPLNKKMYIMYKRNVLKR</sequence>
<dbReference type="Pfam" id="PF14492">
    <property type="entry name" value="EFG_III"/>
    <property type="match status" value="1"/>
</dbReference>
<proteinExistence type="predicted"/>
<dbReference type="InterPro" id="IPR053905">
    <property type="entry name" value="EF-G-like_DII"/>
</dbReference>
<dbReference type="Pfam" id="PF22042">
    <property type="entry name" value="EF-G_D2"/>
    <property type="match status" value="1"/>
</dbReference>
<dbReference type="SUPFAM" id="SSF54980">
    <property type="entry name" value="EF-G C-terminal domain-like"/>
    <property type="match status" value="2"/>
</dbReference>
<evidence type="ECO:0000256" key="1">
    <source>
        <dbReference type="ARBA" id="ARBA00003987"/>
    </source>
</evidence>
<dbReference type="Pfam" id="PF03764">
    <property type="entry name" value="EFG_IV"/>
    <property type="match status" value="1"/>
</dbReference>
<keyword evidence="5" id="KW-0046">Antibiotic resistance</keyword>
<name>A0ABW8TBX0_9CLOT</name>
<dbReference type="RefSeq" id="WP_406786664.1">
    <property type="nucleotide sequence ID" value="NZ_JBJIAA010000004.1"/>
</dbReference>
<dbReference type="PRINTS" id="PR00315">
    <property type="entry name" value="ELONGATNFCT"/>
</dbReference>
<dbReference type="Gene3D" id="2.40.30.10">
    <property type="entry name" value="Translation factors"/>
    <property type="match status" value="1"/>
</dbReference>
<dbReference type="Pfam" id="PF00009">
    <property type="entry name" value="GTP_EFTU"/>
    <property type="match status" value="1"/>
</dbReference>
<accession>A0ABW8TBX0</accession>
<dbReference type="Proteomes" id="UP001623592">
    <property type="component" value="Unassembled WGS sequence"/>
</dbReference>
<dbReference type="SMART" id="SM00889">
    <property type="entry name" value="EFG_IV"/>
    <property type="match status" value="1"/>
</dbReference>
<dbReference type="InterPro" id="IPR005225">
    <property type="entry name" value="Small_GTP-bd"/>
</dbReference>
<dbReference type="PANTHER" id="PTHR43261">
    <property type="entry name" value="TRANSLATION ELONGATION FACTOR G-RELATED"/>
    <property type="match status" value="1"/>
</dbReference>
<evidence type="ECO:0000256" key="2">
    <source>
        <dbReference type="ARBA" id="ARBA00022741"/>
    </source>
</evidence>
<dbReference type="CDD" id="cd03711">
    <property type="entry name" value="Tet_C"/>
    <property type="match status" value="1"/>
</dbReference>
<gene>
    <name evidence="7" type="primary">tet</name>
    <name evidence="7" type="ORF">ACJDT4_06150</name>
</gene>
<dbReference type="PROSITE" id="PS51722">
    <property type="entry name" value="G_TR_2"/>
    <property type="match status" value="1"/>
</dbReference>
<keyword evidence="3" id="KW-0648">Protein biosynthesis</keyword>
<dbReference type="Gene3D" id="3.40.50.300">
    <property type="entry name" value="P-loop containing nucleotide triphosphate hydrolases"/>
    <property type="match status" value="1"/>
</dbReference>
<dbReference type="SUPFAM" id="SSF50447">
    <property type="entry name" value="Translation proteins"/>
    <property type="match status" value="1"/>
</dbReference>
<evidence type="ECO:0000313" key="8">
    <source>
        <dbReference type="Proteomes" id="UP001623592"/>
    </source>
</evidence>
<dbReference type="SUPFAM" id="SSF52540">
    <property type="entry name" value="P-loop containing nucleoside triphosphate hydrolases"/>
    <property type="match status" value="1"/>
</dbReference>
<dbReference type="InterPro" id="IPR031157">
    <property type="entry name" value="G_TR_CS"/>
</dbReference>
<dbReference type="Gene3D" id="3.30.70.870">
    <property type="entry name" value="Elongation Factor G (Translational Gtpase), domain 3"/>
    <property type="match status" value="1"/>
</dbReference>
<dbReference type="InterPro" id="IPR000795">
    <property type="entry name" value="T_Tr_GTP-bd_dom"/>
</dbReference>
<protein>
    <submittedName>
        <fullName evidence="7">Tetracycline resistance ribosomal protection protein</fullName>
    </submittedName>
</protein>
<dbReference type="Gene3D" id="3.30.230.10">
    <property type="match status" value="1"/>
</dbReference>
<dbReference type="SUPFAM" id="SSF54211">
    <property type="entry name" value="Ribosomal protein S5 domain 2-like"/>
    <property type="match status" value="1"/>
</dbReference>
<evidence type="ECO:0000259" key="6">
    <source>
        <dbReference type="PROSITE" id="PS51722"/>
    </source>
</evidence>
<comment type="function">
    <text evidence="1">Abolishes the inhibitory effect of tetracyclin on protein synthesis by a non-covalent modification of the ribosomes.</text>
</comment>
<dbReference type="InterPro" id="IPR009000">
    <property type="entry name" value="Transl_B-barrel_sf"/>
</dbReference>
<dbReference type="PROSITE" id="PS00301">
    <property type="entry name" value="G_TR_1"/>
    <property type="match status" value="1"/>
</dbReference>
<evidence type="ECO:0000313" key="7">
    <source>
        <dbReference type="EMBL" id="MFL0249999.1"/>
    </source>
</evidence>
<organism evidence="7 8">
    <name type="scientific">Clostridium neuense</name>
    <dbReference type="NCBI Taxonomy" id="1728934"/>
    <lineage>
        <taxon>Bacteria</taxon>
        <taxon>Bacillati</taxon>
        <taxon>Bacillota</taxon>
        <taxon>Clostridia</taxon>
        <taxon>Eubacteriales</taxon>
        <taxon>Clostridiaceae</taxon>
        <taxon>Clostridium</taxon>
    </lineage>
</organism>
<dbReference type="PRINTS" id="PR01037">
    <property type="entry name" value="TCRTETOQM"/>
</dbReference>
<dbReference type="SMART" id="SM00838">
    <property type="entry name" value="EFG_C"/>
    <property type="match status" value="1"/>
</dbReference>
<keyword evidence="2" id="KW-0547">Nucleotide-binding</keyword>
<dbReference type="InterPro" id="IPR027417">
    <property type="entry name" value="P-loop_NTPase"/>
</dbReference>
<evidence type="ECO:0000256" key="4">
    <source>
        <dbReference type="ARBA" id="ARBA00023134"/>
    </source>
</evidence>
<dbReference type="Pfam" id="PF00679">
    <property type="entry name" value="EFG_C"/>
    <property type="match status" value="1"/>
</dbReference>
<dbReference type="EMBL" id="JBJIAA010000004">
    <property type="protein sequence ID" value="MFL0249999.1"/>
    <property type="molecule type" value="Genomic_DNA"/>
</dbReference>
<dbReference type="InterPro" id="IPR035650">
    <property type="entry name" value="Tet_C"/>
</dbReference>
<evidence type="ECO:0000256" key="5">
    <source>
        <dbReference type="ARBA" id="ARBA00023251"/>
    </source>
</evidence>
<dbReference type="InterPro" id="IPR005517">
    <property type="entry name" value="Transl_elong_EFG/EF2_IV"/>
</dbReference>
<comment type="caution">
    <text evidence="7">The sequence shown here is derived from an EMBL/GenBank/DDBJ whole genome shotgun (WGS) entry which is preliminary data.</text>
</comment>
<dbReference type="InterPro" id="IPR041095">
    <property type="entry name" value="EFG_II"/>
</dbReference>
<dbReference type="InterPro" id="IPR020568">
    <property type="entry name" value="Ribosomal_Su5_D2-typ_SF"/>
</dbReference>
<dbReference type="InterPro" id="IPR035647">
    <property type="entry name" value="EFG_III/V"/>
</dbReference>
<dbReference type="PANTHER" id="PTHR43261:SF1">
    <property type="entry name" value="RIBOSOME-RELEASING FACTOR 2, MITOCHONDRIAL"/>
    <property type="match status" value="1"/>
</dbReference>
<dbReference type="NCBIfam" id="NF012153">
    <property type="entry name" value="tet_protect"/>
    <property type="match status" value="1"/>
</dbReference>
<keyword evidence="8" id="KW-1185">Reference proteome</keyword>
<reference evidence="7 8" key="1">
    <citation type="submission" date="2024-11" db="EMBL/GenBank/DDBJ databases">
        <authorList>
            <person name="Heng Y.C."/>
            <person name="Lim A.C.H."/>
            <person name="Lee J.K.Y."/>
            <person name="Kittelmann S."/>
        </authorList>
    </citation>
    <scope>NUCLEOTIDE SEQUENCE [LARGE SCALE GENOMIC DNA]</scope>
    <source>
        <strain evidence="7 8">WILCCON 0114</strain>
    </source>
</reference>